<dbReference type="PATRIC" id="fig|1267003.4.peg.708"/>
<reference evidence="6 7" key="1">
    <citation type="journal article" date="2015" name="Genome Announc.">
        <title>Expanding the biotechnology potential of lactobacilli through comparative genomics of 213 strains and associated genera.</title>
        <authorList>
            <person name="Sun Z."/>
            <person name="Harris H.M."/>
            <person name="McCann A."/>
            <person name="Guo C."/>
            <person name="Argimon S."/>
            <person name="Zhang W."/>
            <person name="Yang X."/>
            <person name="Jeffery I.B."/>
            <person name="Cooney J.C."/>
            <person name="Kagawa T.F."/>
            <person name="Liu W."/>
            <person name="Song Y."/>
            <person name="Salvetti E."/>
            <person name="Wrobel A."/>
            <person name="Rasinkangas P."/>
            <person name="Parkhill J."/>
            <person name="Rea M.C."/>
            <person name="O'Sullivan O."/>
            <person name="Ritari J."/>
            <person name="Douillard F.P."/>
            <person name="Paul Ross R."/>
            <person name="Yang R."/>
            <person name="Briner A.E."/>
            <person name="Felis G.E."/>
            <person name="de Vos W.M."/>
            <person name="Barrangou R."/>
            <person name="Klaenhammer T.R."/>
            <person name="Caufield P.W."/>
            <person name="Cui Y."/>
            <person name="Zhang H."/>
            <person name="O'Toole P.W."/>
        </authorList>
    </citation>
    <scope>NUCLEOTIDE SEQUENCE [LARGE SCALE GENOMIC DNA]</scope>
    <source>
        <strain evidence="6 7">ATCC 53295</strain>
    </source>
</reference>
<dbReference type="SMART" id="SM00354">
    <property type="entry name" value="HTH_LACI"/>
    <property type="match status" value="1"/>
</dbReference>
<evidence type="ECO:0000259" key="5">
    <source>
        <dbReference type="PROSITE" id="PS50932"/>
    </source>
</evidence>
<evidence type="ECO:0000313" key="6">
    <source>
        <dbReference type="EMBL" id="KRK36535.1"/>
    </source>
</evidence>
<dbReference type="InterPro" id="IPR000843">
    <property type="entry name" value="HTH_LacI"/>
</dbReference>
<dbReference type="GO" id="GO:0003700">
    <property type="term" value="F:DNA-binding transcription factor activity"/>
    <property type="evidence" value="ECO:0007669"/>
    <property type="project" value="TreeGrafter"/>
</dbReference>
<dbReference type="GO" id="GO:0000976">
    <property type="term" value="F:transcription cis-regulatory region binding"/>
    <property type="evidence" value="ECO:0007669"/>
    <property type="project" value="TreeGrafter"/>
</dbReference>
<dbReference type="Gene3D" id="1.10.260.40">
    <property type="entry name" value="lambda repressor-like DNA-binding domains"/>
    <property type="match status" value="1"/>
</dbReference>
<dbReference type="SUPFAM" id="SSF47413">
    <property type="entry name" value="lambda repressor-like DNA-binding domains"/>
    <property type="match status" value="1"/>
</dbReference>
<sequence>MEEVTILTIAKRANVSHTTVSRALNDSPLVKEETKRKIRKIADDLGYVPNINAKGLVEKRSFIIGIFFSELDTGTSPSFLVDVINRSKEALPEGYSISIDSIEALDGTTAVSRHQYDGAIVVSQSVNDDAFINMMIERGLPVVILNRKIAREDVSNFTTDDYLGARKLMEYAVRMGHKKFGLIKGATDFVSTQDRQQAFVDVTAASDATVKPEWVQQGTYLPDSGYEGMRNILGAIETPTCVFASNDDMAAGAVRACQDLGYSVPDDISIIGYDDMSYAKYLVPRLTTVRKPTDDIVQEGIDALTKLLDGSMTDPIKKVIVPTLIVRDSVKDLRK</sequence>
<dbReference type="InterPro" id="IPR010982">
    <property type="entry name" value="Lambda_DNA-bd_dom_sf"/>
</dbReference>
<dbReference type="Gene3D" id="3.40.50.2300">
    <property type="match status" value="2"/>
</dbReference>
<keyword evidence="1" id="KW-0678">Repressor</keyword>
<dbReference type="PROSITE" id="PS50932">
    <property type="entry name" value="HTH_LACI_2"/>
    <property type="match status" value="1"/>
</dbReference>
<dbReference type="STRING" id="357278.IV61_GL000709"/>
<dbReference type="SUPFAM" id="SSF53822">
    <property type="entry name" value="Periplasmic binding protein-like I"/>
    <property type="match status" value="1"/>
</dbReference>
<accession>A0A0R1H1G4</accession>
<dbReference type="EMBL" id="AZCZ01000019">
    <property type="protein sequence ID" value="KRK36535.1"/>
    <property type="molecule type" value="Genomic_DNA"/>
</dbReference>
<evidence type="ECO:0000256" key="3">
    <source>
        <dbReference type="ARBA" id="ARBA00023125"/>
    </source>
</evidence>
<gene>
    <name evidence="6" type="ORF">FD07_GL000666</name>
</gene>
<name>A0A0R1H1G4_9LACO</name>
<keyword evidence="4" id="KW-0804">Transcription</keyword>
<dbReference type="CDD" id="cd06267">
    <property type="entry name" value="PBP1_LacI_sugar_binding-like"/>
    <property type="match status" value="1"/>
</dbReference>
<dbReference type="PANTHER" id="PTHR30146">
    <property type="entry name" value="LACI-RELATED TRANSCRIPTIONAL REPRESSOR"/>
    <property type="match status" value="1"/>
</dbReference>
<dbReference type="InterPro" id="IPR028082">
    <property type="entry name" value="Peripla_BP_I"/>
</dbReference>
<protein>
    <submittedName>
        <fullName evidence="6">Catabolite control protein A</fullName>
    </submittedName>
</protein>
<dbReference type="CDD" id="cd01392">
    <property type="entry name" value="HTH_LacI"/>
    <property type="match status" value="1"/>
</dbReference>
<keyword evidence="3" id="KW-0238">DNA-binding</keyword>
<dbReference type="Pfam" id="PF00356">
    <property type="entry name" value="LacI"/>
    <property type="match status" value="1"/>
</dbReference>
<evidence type="ECO:0000313" key="7">
    <source>
        <dbReference type="Proteomes" id="UP000051176"/>
    </source>
</evidence>
<organism evidence="6 7">
    <name type="scientific">Levilactobacillus parabrevis ATCC 53295</name>
    <dbReference type="NCBI Taxonomy" id="1267003"/>
    <lineage>
        <taxon>Bacteria</taxon>
        <taxon>Bacillati</taxon>
        <taxon>Bacillota</taxon>
        <taxon>Bacilli</taxon>
        <taxon>Lactobacillales</taxon>
        <taxon>Lactobacillaceae</taxon>
        <taxon>Levilactobacillus</taxon>
    </lineage>
</organism>
<dbReference type="RefSeq" id="WP_020089506.1">
    <property type="nucleotide sequence ID" value="NZ_AZCZ01000019.1"/>
</dbReference>
<keyword evidence="2" id="KW-0805">Transcription regulation</keyword>
<dbReference type="Proteomes" id="UP000051176">
    <property type="component" value="Unassembled WGS sequence"/>
</dbReference>
<evidence type="ECO:0000256" key="2">
    <source>
        <dbReference type="ARBA" id="ARBA00023015"/>
    </source>
</evidence>
<feature type="domain" description="HTH lacI-type" evidence="5">
    <location>
        <begin position="4"/>
        <end position="58"/>
    </location>
</feature>
<evidence type="ECO:0000256" key="4">
    <source>
        <dbReference type="ARBA" id="ARBA00023163"/>
    </source>
</evidence>
<dbReference type="Pfam" id="PF13377">
    <property type="entry name" value="Peripla_BP_3"/>
    <property type="match status" value="1"/>
</dbReference>
<comment type="caution">
    <text evidence="6">The sequence shown here is derived from an EMBL/GenBank/DDBJ whole genome shotgun (WGS) entry which is preliminary data.</text>
</comment>
<keyword evidence="7" id="KW-1185">Reference proteome</keyword>
<evidence type="ECO:0000256" key="1">
    <source>
        <dbReference type="ARBA" id="ARBA00022491"/>
    </source>
</evidence>
<dbReference type="InterPro" id="IPR046335">
    <property type="entry name" value="LacI/GalR-like_sensor"/>
</dbReference>
<dbReference type="OrthoDB" id="9775106at2"/>
<dbReference type="eggNOG" id="COG1609">
    <property type="taxonomic scope" value="Bacteria"/>
</dbReference>
<dbReference type="PANTHER" id="PTHR30146:SF148">
    <property type="entry name" value="HTH-TYPE TRANSCRIPTIONAL REPRESSOR PURR-RELATED"/>
    <property type="match status" value="1"/>
</dbReference>
<proteinExistence type="predicted"/>
<dbReference type="AlphaFoldDB" id="A0A0R1H1G4"/>